<accession>A0ABP0KC30</accession>
<dbReference type="EMBL" id="CAXAMM010010857">
    <property type="protein sequence ID" value="CAK9024372.1"/>
    <property type="molecule type" value="Genomic_DNA"/>
</dbReference>
<keyword evidence="4" id="KW-1185">Reference proteome</keyword>
<evidence type="ECO:0000313" key="4">
    <source>
        <dbReference type="Proteomes" id="UP001642464"/>
    </source>
</evidence>
<protein>
    <submittedName>
        <fullName evidence="3">Chloroplastic</fullName>
    </submittedName>
</protein>
<proteinExistence type="predicted"/>
<dbReference type="Proteomes" id="UP001642464">
    <property type="component" value="Unassembled WGS sequence"/>
</dbReference>
<feature type="compositionally biased region" description="Basic and acidic residues" evidence="2">
    <location>
        <begin position="271"/>
        <end position="282"/>
    </location>
</feature>
<feature type="region of interest" description="Disordered" evidence="2">
    <location>
        <begin position="264"/>
        <end position="289"/>
    </location>
</feature>
<evidence type="ECO:0000313" key="3">
    <source>
        <dbReference type="EMBL" id="CAK9024372.1"/>
    </source>
</evidence>
<evidence type="ECO:0000256" key="2">
    <source>
        <dbReference type="SAM" id="MobiDB-lite"/>
    </source>
</evidence>
<organism evidence="3 4">
    <name type="scientific">Durusdinium trenchii</name>
    <dbReference type="NCBI Taxonomy" id="1381693"/>
    <lineage>
        <taxon>Eukaryota</taxon>
        <taxon>Sar</taxon>
        <taxon>Alveolata</taxon>
        <taxon>Dinophyceae</taxon>
        <taxon>Suessiales</taxon>
        <taxon>Symbiodiniaceae</taxon>
        <taxon>Durusdinium</taxon>
    </lineage>
</organism>
<name>A0ABP0KC30_9DINO</name>
<feature type="coiled-coil region" evidence="1">
    <location>
        <begin position="212"/>
        <end position="255"/>
    </location>
</feature>
<keyword evidence="1" id="KW-0175">Coiled coil</keyword>
<reference evidence="3 4" key="1">
    <citation type="submission" date="2024-02" db="EMBL/GenBank/DDBJ databases">
        <authorList>
            <person name="Chen Y."/>
            <person name="Shah S."/>
            <person name="Dougan E. K."/>
            <person name="Thang M."/>
            <person name="Chan C."/>
        </authorList>
    </citation>
    <scope>NUCLEOTIDE SEQUENCE [LARGE SCALE GENOMIC DNA]</scope>
</reference>
<comment type="caution">
    <text evidence="3">The sequence shown here is derived from an EMBL/GenBank/DDBJ whole genome shotgun (WGS) entry which is preliminary data.</text>
</comment>
<feature type="non-terminal residue" evidence="3">
    <location>
        <position position="799"/>
    </location>
</feature>
<feature type="region of interest" description="Disordered" evidence="2">
    <location>
        <begin position="15"/>
        <end position="58"/>
    </location>
</feature>
<sequence length="799" mass="88056">MLSVAQEILNDMEEESVNLLSGKPMPSSMAPSSLDGKTETARAPQQQPQPKKTQKPAVVASKVRKNTLKAYTSGSTAAKQAMEQGNSTMAHAEHEFGSLAQALQADVSIKVLNHRMSCLKLLLSDDHTKASEQRSQLVLDRLNKDEFFQDQQWDPKHIHTLGNMVYLRNTMMDLQRTAEAVEELGEIHKESLNVLSVVSQAVSKEAKQWESNVVAMRKARDLEEKALQKEAERQRKQAERKAKQEQDKLAKLAAKAAADAAKAAAEAAKATGEDHDPIPDKPKPKRRRKAAADAQLGWEIALLVILALLLFECKLKDDEISADDHGLLKLAAAGMPRTYCLPVKETLEELGKFIVGTSGLAAPRIPDDVQRALTKKLGKELSTFGTEFTQLLQGLPAAYFQMSGEKVIVIMDIQEATDWCQEHLVKDVVDFIADQSELLTGGGSSDLELASLRGGTLLAGDLLYIPPCSLIVEKAVKADNVGLRSACCFFNKHAQEVFKRYLAVHSTDLIAASVANELESLHYPSAIGLREAHALATSSVLLDDDREKAVENGDGTMELTKEVKSEPLDHPDALEPTMQVKSEPVDPLEMPGAEPEGACHAASALEVTMPVEEKCPLPTESVAEHFARIDETQLRKAFEEMPDAELKGHVFFARTKCFVLFRLFIDQMEDIISWYRFLFPIVTKHGSLKDAALQLGPKEAKPDGTHKKSKRIKKFIIPEGWNILQRLPCGRVVFDVNQWKELSKRSNDTAPAPAVAEPTAVGPDQVIFKPVIKDGAAAAKNFFQVRQLRHAAAKKRVQP</sequence>
<gene>
    <name evidence="3" type="ORF">SCF082_LOCUS16601</name>
</gene>
<evidence type="ECO:0000256" key="1">
    <source>
        <dbReference type="SAM" id="Coils"/>
    </source>
</evidence>